<evidence type="ECO:0000313" key="2">
    <source>
        <dbReference type="Proteomes" id="UP000441523"/>
    </source>
</evidence>
<organism evidence="1 2">
    <name type="scientific">Methylobacterium planeticum</name>
    <dbReference type="NCBI Taxonomy" id="2615211"/>
    <lineage>
        <taxon>Bacteria</taxon>
        <taxon>Pseudomonadati</taxon>
        <taxon>Pseudomonadota</taxon>
        <taxon>Alphaproteobacteria</taxon>
        <taxon>Hyphomicrobiales</taxon>
        <taxon>Methylobacteriaceae</taxon>
        <taxon>Methylobacterium</taxon>
    </lineage>
</organism>
<dbReference type="SUPFAM" id="SSF53335">
    <property type="entry name" value="S-adenosyl-L-methionine-dependent methyltransferases"/>
    <property type="match status" value="1"/>
</dbReference>
<sequence length="215" mass="24063">MPQTVEDDVASTSWFHRIDLGGGITTPGIDDTPFKLTKLHLPQDLSGKSVIDIGCWNGAFSFECERRGAKRVLASDWYCWQGSSKLGFDIAKKALGSRVEELEIKVEDITAATVGTFDLVLFLGVLYHAPDPIGYLRRVREVCSGMAIIETLVDAEDYPRPAMVFYEGNTENSDSSNFFGPNRLACEAMLREVGFREVRMVDEFYGNRMVFHAFV</sequence>
<dbReference type="CDD" id="cd02440">
    <property type="entry name" value="AdoMet_MTases"/>
    <property type="match status" value="1"/>
</dbReference>
<keyword evidence="2" id="KW-1185">Reference proteome</keyword>
<reference evidence="1 2" key="1">
    <citation type="submission" date="2019-09" db="EMBL/GenBank/DDBJ databases">
        <title>YIM 132548 draft genome.</title>
        <authorList>
            <person name="Jiang L."/>
        </authorList>
    </citation>
    <scope>NUCLEOTIDE SEQUENCE [LARGE SCALE GENOMIC DNA]</scope>
    <source>
        <strain evidence="1 2">YIM 132548</strain>
    </source>
</reference>
<name>A0A6N6ME41_9HYPH</name>
<dbReference type="InterPro" id="IPR029063">
    <property type="entry name" value="SAM-dependent_MTases_sf"/>
</dbReference>
<dbReference type="InterPro" id="IPR027555">
    <property type="entry name" value="Mo5U34_MeTrfas-like"/>
</dbReference>
<accession>A0A6N6ME41</accession>
<dbReference type="Gene3D" id="3.40.50.150">
    <property type="entry name" value="Vaccinia Virus protein VP39"/>
    <property type="match status" value="1"/>
</dbReference>
<comment type="caution">
    <text evidence="1">The sequence shown here is derived from an EMBL/GenBank/DDBJ whole genome shotgun (WGS) entry which is preliminary data.</text>
</comment>
<protein>
    <submittedName>
        <fullName evidence="1">DUF1698 domain-containing protein</fullName>
    </submittedName>
</protein>
<dbReference type="Pfam" id="PF08003">
    <property type="entry name" value="Methyltransf_9"/>
    <property type="match status" value="1"/>
</dbReference>
<gene>
    <name evidence="1" type="ORF">F6X51_27295</name>
</gene>
<dbReference type="RefSeq" id="WP_150967203.1">
    <property type="nucleotide sequence ID" value="NZ_VZZJ01000060.1"/>
</dbReference>
<dbReference type="AlphaFoldDB" id="A0A6N6ME41"/>
<proteinExistence type="predicted"/>
<dbReference type="EMBL" id="VZZJ01000060">
    <property type="protein sequence ID" value="KAB1068005.1"/>
    <property type="molecule type" value="Genomic_DNA"/>
</dbReference>
<dbReference type="Proteomes" id="UP000441523">
    <property type="component" value="Unassembled WGS sequence"/>
</dbReference>
<evidence type="ECO:0000313" key="1">
    <source>
        <dbReference type="EMBL" id="KAB1068005.1"/>
    </source>
</evidence>